<accession>W9SFH2</accession>
<sequence>MDVLEIVVAMVVGVQKRRVQVLLCLQVLQPSRGNASAPRQFGITSTQLKRSTMKKKKKMTQIEVETGSSSTGGSCGGGFNELMAYLSESLVVDGTRESFDLVQWWRARAFTYFDQKAPTRAMDCVSPILDVGIRLWDCSAKRISYVHHLEENVASLSNAMNELKNISQDVKRRVDFAVEQDFQCTNQVKGWLESVEAMEGVNQILQKGNEEIQNKCLGSCPKNYWSRYALGKGVAKKLDAKRINNEFVLLVNDFDVVIWVVASKEASISKIQDAIQDRLQIPDDEWKSNRVEERSIKIYRTLRGKKFVLLLDDVWKQFDLLKVGVPIPDIHNGSKVIFTTRSKEVCGQMEADKCIRVECLEQEKALDLFLEKVGEEALSSHPTIPHLAKAVAKECKGLPLALITVGRSMASRKCWDICPQIK</sequence>
<evidence type="ECO:0000256" key="2">
    <source>
        <dbReference type="ARBA" id="ARBA00022821"/>
    </source>
</evidence>
<keyword evidence="4" id="KW-0175">Coiled coil</keyword>
<dbReference type="Pfam" id="PF00931">
    <property type="entry name" value="NB-ARC"/>
    <property type="match status" value="1"/>
</dbReference>
<name>W9SFH2_9ROSA</name>
<dbReference type="PRINTS" id="PR00364">
    <property type="entry name" value="DISEASERSIST"/>
</dbReference>
<keyword evidence="2" id="KW-0611">Plant defense</keyword>
<dbReference type="PANTHER" id="PTHR33463:SF220">
    <property type="entry name" value="NB-ARC DOMAIN-CONTAINING PROTEIN"/>
    <property type="match status" value="1"/>
</dbReference>
<keyword evidence="1" id="KW-0547">Nucleotide-binding</keyword>
<feature type="coiled-coil region" evidence="4">
    <location>
        <begin position="146"/>
        <end position="180"/>
    </location>
</feature>
<dbReference type="FunFam" id="3.40.50.300:FF:001091">
    <property type="entry name" value="Probable disease resistance protein At1g61300"/>
    <property type="match status" value="1"/>
</dbReference>
<organism evidence="6 7">
    <name type="scientific">Morus notabilis</name>
    <dbReference type="NCBI Taxonomy" id="981085"/>
    <lineage>
        <taxon>Eukaryota</taxon>
        <taxon>Viridiplantae</taxon>
        <taxon>Streptophyta</taxon>
        <taxon>Embryophyta</taxon>
        <taxon>Tracheophyta</taxon>
        <taxon>Spermatophyta</taxon>
        <taxon>Magnoliopsida</taxon>
        <taxon>eudicotyledons</taxon>
        <taxon>Gunneridae</taxon>
        <taxon>Pentapetalae</taxon>
        <taxon>rosids</taxon>
        <taxon>fabids</taxon>
        <taxon>Rosales</taxon>
        <taxon>Moraceae</taxon>
        <taxon>Moreae</taxon>
        <taxon>Morus</taxon>
    </lineage>
</organism>
<reference evidence="7" key="1">
    <citation type="submission" date="2013-01" db="EMBL/GenBank/DDBJ databases">
        <title>Draft Genome Sequence of a Mulberry Tree, Morus notabilis C.K. Schneid.</title>
        <authorList>
            <person name="He N."/>
            <person name="Zhao S."/>
        </authorList>
    </citation>
    <scope>NUCLEOTIDE SEQUENCE</scope>
</reference>
<evidence type="ECO:0000313" key="6">
    <source>
        <dbReference type="EMBL" id="EXC25815.1"/>
    </source>
</evidence>
<dbReference type="eggNOG" id="KOG4658">
    <property type="taxonomic scope" value="Eukaryota"/>
</dbReference>
<gene>
    <name evidence="6" type="ORF">L484_019449</name>
</gene>
<dbReference type="PANTHER" id="PTHR33463">
    <property type="entry name" value="NB-ARC DOMAIN-CONTAINING PROTEIN-RELATED"/>
    <property type="match status" value="1"/>
</dbReference>
<dbReference type="InterPro" id="IPR002182">
    <property type="entry name" value="NB-ARC"/>
</dbReference>
<evidence type="ECO:0000256" key="1">
    <source>
        <dbReference type="ARBA" id="ARBA00022741"/>
    </source>
</evidence>
<dbReference type="Gene3D" id="3.40.50.300">
    <property type="entry name" value="P-loop containing nucleotide triphosphate hydrolases"/>
    <property type="match status" value="1"/>
</dbReference>
<evidence type="ECO:0000256" key="3">
    <source>
        <dbReference type="ARBA" id="ARBA00022840"/>
    </source>
</evidence>
<keyword evidence="7" id="KW-1185">Reference proteome</keyword>
<dbReference type="InterPro" id="IPR027417">
    <property type="entry name" value="P-loop_NTPase"/>
</dbReference>
<dbReference type="AlphaFoldDB" id="W9SFH2"/>
<proteinExistence type="predicted"/>
<evidence type="ECO:0000313" key="7">
    <source>
        <dbReference type="Proteomes" id="UP000030645"/>
    </source>
</evidence>
<dbReference type="GO" id="GO:0005524">
    <property type="term" value="F:ATP binding"/>
    <property type="evidence" value="ECO:0007669"/>
    <property type="project" value="UniProtKB-KW"/>
</dbReference>
<dbReference type="EMBL" id="KE346086">
    <property type="protein sequence ID" value="EXC25815.1"/>
    <property type="molecule type" value="Genomic_DNA"/>
</dbReference>
<feature type="domain" description="NB-ARC" evidence="5">
    <location>
        <begin position="233"/>
        <end position="377"/>
    </location>
</feature>
<evidence type="ECO:0000256" key="4">
    <source>
        <dbReference type="SAM" id="Coils"/>
    </source>
</evidence>
<keyword evidence="3" id="KW-0067">ATP-binding</keyword>
<dbReference type="SUPFAM" id="SSF52540">
    <property type="entry name" value="P-loop containing nucleoside triphosphate hydrolases"/>
    <property type="match status" value="1"/>
</dbReference>
<dbReference type="GO" id="GO:0043531">
    <property type="term" value="F:ADP binding"/>
    <property type="evidence" value="ECO:0007669"/>
    <property type="project" value="InterPro"/>
</dbReference>
<dbReference type="Gene3D" id="1.10.8.430">
    <property type="entry name" value="Helical domain of apoptotic protease-activating factors"/>
    <property type="match status" value="1"/>
</dbReference>
<dbReference type="GO" id="GO:0006952">
    <property type="term" value="P:defense response"/>
    <property type="evidence" value="ECO:0007669"/>
    <property type="project" value="UniProtKB-KW"/>
</dbReference>
<dbReference type="InterPro" id="IPR050905">
    <property type="entry name" value="Plant_NBS-LRR"/>
</dbReference>
<protein>
    <submittedName>
        <fullName evidence="6">Putative disease resistance protein</fullName>
    </submittedName>
</protein>
<dbReference type="Proteomes" id="UP000030645">
    <property type="component" value="Unassembled WGS sequence"/>
</dbReference>
<dbReference type="InterPro" id="IPR042197">
    <property type="entry name" value="Apaf_helical"/>
</dbReference>
<evidence type="ECO:0000259" key="5">
    <source>
        <dbReference type="Pfam" id="PF00931"/>
    </source>
</evidence>